<dbReference type="SUPFAM" id="SSF50998">
    <property type="entry name" value="Quinoprotein alcohol dehydrogenase-like"/>
    <property type="match status" value="1"/>
</dbReference>
<evidence type="ECO:0000313" key="4">
    <source>
        <dbReference type="Proteomes" id="UP000034883"/>
    </source>
</evidence>
<feature type="domain" description="Pyrrolo-quinoline quinone repeat" evidence="2">
    <location>
        <begin position="56"/>
        <end position="213"/>
    </location>
</feature>
<dbReference type="Pfam" id="PF13360">
    <property type="entry name" value="PQQ_2"/>
    <property type="match status" value="2"/>
</dbReference>
<protein>
    <recommendedName>
        <fullName evidence="2">Pyrrolo-quinoline quinone repeat domain-containing protein</fullName>
    </recommendedName>
</protein>
<dbReference type="EMBL" id="CP011125">
    <property type="protein sequence ID" value="AKF08388.1"/>
    <property type="molecule type" value="Genomic_DNA"/>
</dbReference>
<dbReference type="Proteomes" id="UP000034883">
    <property type="component" value="Chromosome"/>
</dbReference>
<dbReference type="Gene3D" id="2.130.10.10">
    <property type="entry name" value="YVTN repeat-like/Quinoprotein amine dehydrogenase"/>
    <property type="match status" value="1"/>
</dbReference>
<dbReference type="KEGG" id="samy:DB32_005537"/>
<gene>
    <name evidence="3" type="ORF">DB32_005537</name>
</gene>
<feature type="domain" description="Pyrrolo-quinoline quinone repeat" evidence="2">
    <location>
        <begin position="265"/>
        <end position="346"/>
    </location>
</feature>
<dbReference type="Gene3D" id="2.40.128.630">
    <property type="match status" value="1"/>
</dbReference>
<dbReference type="AlphaFoldDB" id="A0A0F6YKH5"/>
<organism evidence="3 4">
    <name type="scientific">Sandaracinus amylolyticus</name>
    <dbReference type="NCBI Taxonomy" id="927083"/>
    <lineage>
        <taxon>Bacteria</taxon>
        <taxon>Pseudomonadati</taxon>
        <taxon>Myxococcota</taxon>
        <taxon>Polyangia</taxon>
        <taxon>Polyangiales</taxon>
        <taxon>Sandaracinaceae</taxon>
        <taxon>Sandaracinus</taxon>
    </lineage>
</organism>
<accession>A0A0F6YKH5</accession>
<evidence type="ECO:0000256" key="1">
    <source>
        <dbReference type="SAM" id="MobiDB-lite"/>
    </source>
</evidence>
<dbReference type="STRING" id="927083.DB32_005537"/>
<dbReference type="InterPro" id="IPR011047">
    <property type="entry name" value="Quinoprotein_ADH-like_sf"/>
</dbReference>
<proteinExistence type="predicted"/>
<dbReference type="InterPro" id="IPR015943">
    <property type="entry name" value="WD40/YVTN_repeat-like_dom_sf"/>
</dbReference>
<dbReference type="InterPro" id="IPR002372">
    <property type="entry name" value="PQQ_rpt_dom"/>
</dbReference>
<evidence type="ECO:0000313" key="3">
    <source>
        <dbReference type="EMBL" id="AKF08388.1"/>
    </source>
</evidence>
<reference evidence="3 4" key="1">
    <citation type="submission" date="2015-03" db="EMBL/GenBank/DDBJ databases">
        <title>Genome assembly of Sandaracinus amylolyticus DSM 53668.</title>
        <authorList>
            <person name="Sharma G."/>
            <person name="Subramanian S."/>
        </authorList>
    </citation>
    <scope>NUCLEOTIDE SEQUENCE [LARGE SCALE GENOMIC DNA]</scope>
    <source>
        <strain evidence="3 4">DSM 53668</strain>
    </source>
</reference>
<keyword evidence="4" id="KW-1185">Reference proteome</keyword>
<feature type="region of interest" description="Disordered" evidence="1">
    <location>
        <begin position="573"/>
        <end position="602"/>
    </location>
</feature>
<name>A0A0F6YKH5_9BACT</name>
<evidence type="ECO:0000259" key="2">
    <source>
        <dbReference type="Pfam" id="PF13360"/>
    </source>
</evidence>
<sequence>MGAIAIALVGCGGSQGLAVDFPDDRPDDVRAVLDRVAAAPPRQEPEIVVGLTPAPMRLWAYDAAAGRALWEQTVEAETTPQVAGDYVVTQEPSGIVVRRLSDGSVATRFGDDELSMTGADGEGALAAIALSTGGAVGARSRLVVVSNGGVAWQLGVEQAVGEPAVRAGMIFLPWAQQNLSVLDASGAELARVRFTRGVVGHALADERAIFFGQQGLAQLSERTTSAPDAPWFQPVARELPGNPGLLRNAYEPPPSPTSATHRVRLVWRAVPRDGDVSLQDDTIYFVSYRLVFALGASNESVRWVQQLPADVVGARAAEGGVFVVDDAGNVYGLSREDGRIVSRAQTGMAATWAHVSNVALRGGAPEGDAMPLRDQLLAATQNTDARLVPARAYAARLLASMPEPDVTASLVALCDDRSLPAQLHAAACDALAMRESGIEHVTSALERHASYLAGTSAPPVGPLARAAARANERRAVPLLIAQLRDPQTPAEDLAAVAEALQALGDASAREPLEDFVRLYHAENDETLGRALAAAITAYAALAGPASQDTLRWVIDDPMSMQAARAAAQQALTALSAAPASEPTRSAPTSEAATTSEETTTELPARITGPLLDQLMAPIDDDLDACLTTPERSHTQARVVIAVEPDGTITTVTATPSELAPCLEPVVRSRQFPATRARARQSVTYTVRR</sequence>